<keyword evidence="6" id="KW-0808">Transferase</keyword>
<dbReference type="GO" id="GO:0030295">
    <property type="term" value="F:protein kinase activator activity"/>
    <property type="evidence" value="ECO:0007669"/>
    <property type="project" value="TreeGrafter"/>
</dbReference>
<keyword evidence="13" id="KW-0472">Membrane</keyword>
<dbReference type="Gene3D" id="3.30.450.20">
    <property type="entry name" value="PAS domain"/>
    <property type="match status" value="2"/>
</dbReference>
<dbReference type="RefSeq" id="WP_107976503.1">
    <property type="nucleotide sequence ID" value="NZ_BMEZ01000014.1"/>
</dbReference>
<dbReference type="CDD" id="cd06225">
    <property type="entry name" value="HAMP"/>
    <property type="match status" value="1"/>
</dbReference>
<organism evidence="18 19">
    <name type="scientific">Allosediminivita pacifica</name>
    <dbReference type="NCBI Taxonomy" id="1267769"/>
    <lineage>
        <taxon>Bacteria</taxon>
        <taxon>Pseudomonadati</taxon>
        <taxon>Pseudomonadota</taxon>
        <taxon>Alphaproteobacteria</taxon>
        <taxon>Rhodobacterales</taxon>
        <taxon>Paracoccaceae</taxon>
        <taxon>Allosediminivita</taxon>
    </lineage>
</organism>
<protein>
    <recommendedName>
        <fullName evidence="3">histidine kinase</fullName>
        <ecNumber evidence="3">2.7.13.3</ecNumber>
    </recommendedName>
</protein>
<accession>A0A2T6AUH5</accession>
<dbReference type="SMART" id="SM00091">
    <property type="entry name" value="PAS"/>
    <property type="match status" value="1"/>
</dbReference>
<dbReference type="SUPFAM" id="SSF55785">
    <property type="entry name" value="PYP-like sensor domain (PAS domain)"/>
    <property type="match status" value="1"/>
</dbReference>
<dbReference type="SUPFAM" id="SSF55874">
    <property type="entry name" value="ATPase domain of HSP90 chaperone/DNA topoisomerase II/histidine kinase"/>
    <property type="match status" value="1"/>
</dbReference>
<dbReference type="InterPro" id="IPR003661">
    <property type="entry name" value="HisK_dim/P_dom"/>
</dbReference>
<dbReference type="InterPro" id="IPR003660">
    <property type="entry name" value="HAMP_dom"/>
</dbReference>
<evidence type="ECO:0000256" key="11">
    <source>
        <dbReference type="ARBA" id="ARBA00022989"/>
    </source>
</evidence>
<dbReference type="Pfam" id="PF02518">
    <property type="entry name" value="HATPase_c"/>
    <property type="match status" value="1"/>
</dbReference>
<proteinExistence type="predicted"/>
<sequence length="775" mass="84879">MTKIRSNRLGTASLRARMVALAVLISALSVICLGAASYLMTRDVEQRHLELELERRLDRIRAQFDAEMTRILQEMILLANVPPVQGLARTLSGDPVDPADGSSTAADWKSRLAAIFTSVHEVRPEYVQLRLIGLTDGGRELVRVDKRGSTIVRIPEAELQQKAGRDYVRVGARLAPGEIHVTSVEWNRENGRVTDPRIAVIRYVLPVFDADGKRFGMVVINVSAGHMIQKITRSVPPGRTVLLLDGNGGGFIQEPGGRGTQILIDRLPPFSPSILEAIEHASATPQIRHADGKILAATTLDRVRPGGSTLHLALMTDAREFAIGARRTSTIILLAGIATTLVAAGLAHLVTNRQLRPLLALNSEIRAAEAAMRRPDLPRDRADEIGQLARSFGRLLARISEQNQPARTVFDEVRDSVLVIGADNTIEDANQAATRLFGRPRDDLVGTSFCTLLVNTGRPPAACESCAGRFGPCQGTIDGAHRNSSFFELEAIRRNGEHFPMEISASTIETGGRKRRICIMRDITDRKAEEAERAKLIADLQASNSELDTFAYVASHDLKAPLRVIHNAADWIEEDLDGTPNEEMLENLEILRSRADRMQKLLDALFEHARIGRKRGDTPSELVTGADLEEELRTLLTVPDGFELTFDEGFRGLRICRLPLQLVLLNVISNALKHHDLDQGCVRVEARVSGTMAEVRVTDDGPGIDPAYHDRIFGMFQTLRARDEIEGSGMGLAIARKHVKLAGGEITVRSVAGERGTCFVIILPLAEDAARPAAA</sequence>
<evidence type="ECO:0000256" key="10">
    <source>
        <dbReference type="ARBA" id="ARBA00022840"/>
    </source>
</evidence>
<dbReference type="CDD" id="cd00082">
    <property type="entry name" value="HisKA"/>
    <property type="match status" value="1"/>
</dbReference>
<evidence type="ECO:0000256" key="3">
    <source>
        <dbReference type="ARBA" id="ARBA00012438"/>
    </source>
</evidence>
<dbReference type="SMART" id="SM00086">
    <property type="entry name" value="PAC"/>
    <property type="match status" value="1"/>
</dbReference>
<dbReference type="SUPFAM" id="SSF103190">
    <property type="entry name" value="Sensory domain-like"/>
    <property type="match status" value="1"/>
</dbReference>
<evidence type="ECO:0000313" key="19">
    <source>
        <dbReference type="Proteomes" id="UP000244069"/>
    </source>
</evidence>
<dbReference type="InterPro" id="IPR029151">
    <property type="entry name" value="Sensor-like_sf"/>
</dbReference>
<dbReference type="GO" id="GO:0000156">
    <property type="term" value="F:phosphorelay response regulator activity"/>
    <property type="evidence" value="ECO:0007669"/>
    <property type="project" value="TreeGrafter"/>
</dbReference>
<dbReference type="PROSITE" id="PS50113">
    <property type="entry name" value="PAC"/>
    <property type="match status" value="1"/>
</dbReference>
<dbReference type="SMART" id="SM00387">
    <property type="entry name" value="HATPase_c"/>
    <property type="match status" value="1"/>
</dbReference>
<dbReference type="Proteomes" id="UP000244069">
    <property type="component" value="Unassembled WGS sequence"/>
</dbReference>
<dbReference type="EMBL" id="QBKN01000012">
    <property type="protein sequence ID" value="PTX47472.1"/>
    <property type="molecule type" value="Genomic_DNA"/>
</dbReference>
<evidence type="ECO:0000256" key="7">
    <source>
        <dbReference type="ARBA" id="ARBA00022692"/>
    </source>
</evidence>
<dbReference type="Pfam" id="PF21623">
    <property type="entry name" value="HK_sensor_dom_bact"/>
    <property type="match status" value="1"/>
</dbReference>
<dbReference type="GO" id="GO:0000155">
    <property type="term" value="F:phosphorelay sensor kinase activity"/>
    <property type="evidence" value="ECO:0007669"/>
    <property type="project" value="InterPro"/>
</dbReference>
<keyword evidence="8" id="KW-0547">Nucleotide-binding</keyword>
<evidence type="ECO:0000259" key="16">
    <source>
        <dbReference type="PROSITE" id="PS50113"/>
    </source>
</evidence>
<comment type="subcellular location">
    <subcellularLocation>
        <location evidence="2">Cell membrane</location>
        <topology evidence="2">Multi-pass membrane protein</topology>
    </subcellularLocation>
</comment>
<dbReference type="PANTHER" id="PTHR42878:SF15">
    <property type="entry name" value="BACTERIOPHYTOCHROME"/>
    <property type="match status" value="1"/>
</dbReference>
<dbReference type="OrthoDB" id="9795133at2"/>
<dbReference type="InterPro" id="IPR001610">
    <property type="entry name" value="PAC"/>
</dbReference>
<dbReference type="EC" id="2.7.13.3" evidence="3"/>
<evidence type="ECO:0000256" key="6">
    <source>
        <dbReference type="ARBA" id="ARBA00022679"/>
    </source>
</evidence>
<evidence type="ECO:0000256" key="5">
    <source>
        <dbReference type="ARBA" id="ARBA00022553"/>
    </source>
</evidence>
<evidence type="ECO:0000259" key="17">
    <source>
        <dbReference type="PROSITE" id="PS50885"/>
    </source>
</evidence>
<feature type="domain" description="PAC" evidence="16">
    <location>
        <begin position="485"/>
        <end position="535"/>
    </location>
</feature>
<dbReference type="SMART" id="SM00388">
    <property type="entry name" value="HisKA"/>
    <property type="match status" value="1"/>
</dbReference>
<feature type="domain" description="HAMP" evidence="17">
    <location>
        <begin position="352"/>
        <end position="404"/>
    </location>
</feature>
<keyword evidence="11" id="KW-1133">Transmembrane helix</keyword>
<dbReference type="PROSITE" id="PS50109">
    <property type="entry name" value="HIS_KIN"/>
    <property type="match status" value="1"/>
</dbReference>
<evidence type="ECO:0000256" key="9">
    <source>
        <dbReference type="ARBA" id="ARBA00022777"/>
    </source>
</evidence>
<dbReference type="PANTHER" id="PTHR42878">
    <property type="entry name" value="TWO-COMPONENT HISTIDINE KINASE"/>
    <property type="match status" value="1"/>
</dbReference>
<dbReference type="InterPro" id="IPR004358">
    <property type="entry name" value="Sig_transdc_His_kin-like_C"/>
</dbReference>
<dbReference type="Pfam" id="PF13426">
    <property type="entry name" value="PAS_9"/>
    <property type="match status" value="1"/>
</dbReference>
<keyword evidence="9" id="KW-0418">Kinase</keyword>
<dbReference type="GO" id="GO:0005886">
    <property type="term" value="C:plasma membrane"/>
    <property type="evidence" value="ECO:0007669"/>
    <property type="project" value="UniProtKB-SubCell"/>
</dbReference>
<dbReference type="PRINTS" id="PR00344">
    <property type="entry name" value="BCTRLSENSOR"/>
</dbReference>
<dbReference type="InterPro" id="IPR050351">
    <property type="entry name" value="BphY/WalK/GraS-like"/>
</dbReference>
<dbReference type="InterPro" id="IPR000014">
    <property type="entry name" value="PAS"/>
</dbReference>
<evidence type="ECO:0000256" key="2">
    <source>
        <dbReference type="ARBA" id="ARBA00004651"/>
    </source>
</evidence>
<feature type="domain" description="PAS" evidence="15">
    <location>
        <begin position="402"/>
        <end position="448"/>
    </location>
</feature>
<evidence type="ECO:0000256" key="1">
    <source>
        <dbReference type="ARBA" id="ARBA00000085"/>
    </source>
</evidence>
<dbReference type="GO" id="GO:0005524">
    <property type="term" value="F:ATP binding"/>
    <property type="evidence" value="ECO:0007669"/>
    <property type="project" value="UniProtKB-KW"/>
</dbReference>
<dbReference type="Gene3D" id="1.10.287.130">
    <property type="match status" value="1"/>
</dbReference>
<feature type="domain" description="Histidine kinase" evidence="14">
    <location>
        <begin position="553"/>
        <end position="767"/>
    </location>
</feature>
<evidence type="ECO:0000256" key="12">
    <source>
        <dbReference type="ARBA" id="ARBA00023012"/>
    </source>
</evidence>
<keyword evidence="10" id="KW-0067">ATP-binding</keyword>
<evidence type="ECO:0000256" key="4">
    <source>
        <dbReference type="ARBA" id="ARBA00022475"/>
    </source>
</evidence>
<keyword evidence="19" id="KW-1185">Reference proteome</keyword>
<gene>
    <name evidence="18" type="ORF">C8N44_11296</name>
</gene>
<name>A0A2T6AUH5_9RHOB</name>
<comment type="caution">
    <text evidence="18">The sequence shown here is derived from an EMBL/GenBank/DDBJ whole genome shotgun (WGS) entry which is preliminary data.</text>
</comment>
<dbReference type="InterPro" id="IPR003594">
    <property type="entry name" value="HATPase_dom"/>
</dbReference>
<dbReference type="CDD" id="cd00130">
    <property type="entry name" value="PAS"/>
    <property type="match status" value="1"/>
</dbReference>
<dbReference type="Pfam" id="PF00512">
    <property type="entry name" value="HisKA"/>
    <property type="match status" value="1"/>
</dbReference>
<reference evidence="18 19" key="1">
    <citation type="submission" date="2018-04" db="EMBL/GenBank/DDBJ databases">
        <title>Genomic Encyclopedia of Archaeal and Bacterial Type Strains, Phase II (KMG-II): from individual species to whole genera.</title>
        <authorList>
            <person name="Goeker M."/>
        </authorList>
    </citation>
    <scope>NUCLEOTIDE SEQUENCE [LARGE SCALE GENOMIC DNA]</scope>
    <source>
        <strain evidence="18 19">DSM 29329</strain>
    </source>
</reference>
<dbReference type="NCBIfam" id="TIGR00229">
    <property type="entry name" value="sensory_box"/>
    <property type="match status" value="1"/>
</dbReference>
<dbReference type="PROSITE" id="PS50885">
    <property type="entry name" value="HAMP"/>
    <property type="match status" value="1"/>
</dbReference>
<keyword evidence="7" id="KW-0812">Transmembrane</keyword>
<keyword evidence="5" id="KW-0597">Phosphoprotein</keyword>
<evidence type="ECO:0000259" key="14">
    <source>
        <dbReference type="PROSITE" id="PS50109"/>
    </source>
</evidence>
<dbReference type="AlphaFoldDB" id="A0A2T6AUH5"/>
<evidence type="ECO:0000259" key="15">
    <source>
        <dbReference type="PROSITE" id="PS50112"/>
    </source>
</evidence>
<keyword evidence="4" id="KW-1003">Cell membrane</keyword>
<dbReference type="InterPro" id="IPR035965">
    <property type="entry name" value="PAS-like_dom_sf"/>
</dbReference>
<dbReference type="InterPro" id="IPR036097">
    <property type="entry name" value="HisK_dim/P_sf"/>
</dbReference>
<evidence type="ECO:0000313" key="18">
    <source>
        <dbReference type="EMBL" id="PTX47472.1"/>
    </source>
</evidence>
<evidence type="ECO:0000256" key="8">
    <source>
        <dbReference type="ARBA" id="ARBA00022741"/>
    </source>
</evidence>
<comment type="catalytic activity">
    <reaction evidence="1">
        <text>ATP + protein L-histidine = ADP + protein N-phospho-L-histidine.</text>
        <dbReference type="EC" id="2.7.13.3"/>
    </reaction>
</comment>
<keyword evidence="12" id="KW-0902">Two-component regulatory system</keyword>
<dbReference type="GO" id="GO:0007234">
    <property type="term" value="P:osmosensory signaling via phosphorelay pathway"/>
    <property type="evidence" value="ECO:0007669"/>
    <property type="project" value="TreeGrafter"/>
</dbReference>
<dbReference type="InterPro" id="IPR036890">
    <property type="entry name" value="HATPase_C_sf"/>
</dbReference>
<dbReference type="Gene3D" id="3.30.565.10">
    <property type="entry name" value="Histidine kinase-like ATPase, C-terminal domain"/>
    <property type="match status" value="1"/>
</dbReference>
<dbReference type="InterPro" id="IPR005467">
    <property type="entry name" value="His_kinase_dom"/>
</dbReference>
<dbReference type="InterPro" id="IPR000700">
    <property type="entry name" value="PAS-assoc_C"/>
</dbReference>
<dbReference type="SUPFAM" id="SSF47384">
    <property type="entry name" value="Homodimeric domain of signal transducing histidine kinase"/>
    <property type="match status" value="1"/>
</dbReference>
<dbReference type="PROSITE" id="PS50112">
    <property type="entry name" value="PAS"/>
    <property type="match status" value="1"/>
</dbReference>
<dbReference type="Gene3D" id="6.10.340.10">
    <property type="match status" value="1"/>
</dbReference>
<dbReference type="InterPro" id="IPR048760">
    <property type="entry name" value="VP0354-like_sensor_dom"/>
</dbReference>
<evidence type="ECO:0000256" key="13">
    <source>
        <dbReference type="ARBA" id="ARBA00023136"/>
    </source>
</evidence>